<comment type="similarity">
    <text evidence="1">Belongs to the NmrA-type oxidoreductase family.</text>
</comment>
<reference evidence="4 5" key="1">
    <citation type="submission" date="2018-06" db="EMBL/GenBank/DDBJ databases">
        <title>Genomic Encyclopedia of Archaeal and Bacterial Type Strains, Phase II (KMG-II): from individual species to whole genera.</title>
        <authorList>
            <person name="Goeker M."/>
        </authorList>
    </citation>
    <scope>NUCLEOTIDE SEQUENCE [LARGE SCALE GENOMIC DNA]</scope>
    <source>
        <strain evidence="4 5">ATCC BAA-1881</strain>
    </source>
</reference>
<feature type="domain" description="NmrA-like" evidence="3">
    <location>
        <begin position="19"/>
        <end position="127"/>
    </location>
</feature>
<dbReference type="InterPro" id="IPR036291">
    <property type="entry name" value="NAD(P)-bd_dom_sf"/>
</dbReference>
<protein>
    <submittedName>
        <fullName evidence="4">NmrA-like family protein</fullName>
    </submittedName>
</protein>
<dbReference type="PANTHER" id="PTHR42748:SF7">
    <property type="entry name" value="NMRA LIKE REDOX SENSOR 1-RELATED"/>
    <property type="match status" value="1"/>
</dbReference>
<dbReference type="SUPFAM" id="SSF51735">
    <property type="entry name" value="NAD(P)-binding Rossmann-fold domains"/>
    <property type="match status" value="1"/>
</dbReference>
<evidence type="ECO:0000313" key="4">
    <source>
        <dbReference type="EMBL" id="PZW25308.1"/>
    </source>
</evidence>
<comment type="caution">
    <text evidence="4">The sequence shown here is derived from an EMBL/GenBank/DDBJ whole genome shotgun (WGS) entry which is preliminary data.</text>
</comment>
<evidence type="ECO:0000256" key="2">
    <source>
        <dbReference type="ARBA" id="ARBA00022857"/>
    </source>
</evidence>
<keyword evidence="5" id="KW-1185">Reference proteome</keyword>
<dbReference type="InterPro" id="IPR051164">
    <property type="entry name" value="NmrA-like_oxidored"/>
</dbReference>
<dbReference type="Pfam" id="PF05368">
    <property type="entry name" value="NmrA"/>
    <property type="match status" value="1"/>
</dbReference>
<dbReference type="AlphaFoldDB" id="A0A326U1X3"/>
<evidence type="ECO:0000313" key="5">
    <source>
        <dbReference type="Proteomes" id="UP000248806"/>
    </source>
</evidence>
<proteinExistence type="inferred from homology"/>
<gene>
    <name evidence="4" type="ORF">EI42_04360</name>
</gene>
<dbReference type="Proteomes" id="UP000248806">
    <property type="component" value="Unassembled WGS sequence"/>
</dbReference>
<dbReference type="Gene3D" id="3.40.50.720">
    <property type="entry name" value="NAD(P)-binding Rossmann-like Domain"/>
    <property type="match status" value="1"/>
</dbReference>
<evidence type="ECO:0000256" key="1">
    <source>
        <dbReference type="ARBA" id="ARBA00006328"/>
    </source>
</evidence>
<evidence type="ECO:0000259" key="3">
    <source>
        <dbReference type="Pfam" id="PF05368"/>
    </source>
</evidence>
<dbReference type="PANTHER" id="PTHR42748">
    <property type="entry name" value="NITROGEN METABOLITE REPRESSION PROTEIN NMRA FAMILY MEMBER"/>
    <property type="match status" value="1"/>
</dbReference>
<dbReference type="OrthoDB" id="319724at2"/>
<dbReference type="EMBL" id="QKUF01000019">
    <property type="protein sequence ID" value="PZW25308.1"/>
    <property type="molecule type" value="Genomic_DNA"/>
</dbReference>
<accession>A0A326U1X3</accession>
<name>A0A326U1X3_THEHA</name>
<keyword evidence="2" id="KW-0521">NADP</keyword>
<dbReference type="InterPro" id="IPR008030">
    <property type="entry name" value="NmrA-like"/>
</dbReference>
<dbReference type="RefSeq" id="WP_111324693.1">
    <property type="nucleotide sequence ID" value="NZ_BIFX01000002.1"/>
</dbReference>
<sequence>MEASHLVYLSADGVEHGSGIAHFESKWQVEQHIRAPGLPATILRPVFFMSNLPFLTMTQLDGSYELSLLGIYAATVLRMVSTDDIGAFAALVFDQPGCFLGKEVGRAGDELTPVQIAATTECITGKTDPFCGASVGR</sequence>
<organism evidence="4 5">
    <name type="scientific">Thermosporothrix hazakensis</name>
    <dbReference type="NCBI Taxonomy" id="644383"/>
    <lineage>
        <taxon>Bacteria</taxon>
        <taxon>Bacillati</taxon>
        <taxon>Chloroflexota</taxon>
        <taxon>Ktedonobacteria</taxon>
        <taxon>Ktedonobacterales</taxon>
        <taxon>Thermosporotrichaceae</taxon>
        <taxon>Thermosporothrix</taxon>
    </lineage>
</organism>
<dbReference type="Gene3D" id="3.90.25.10">
    <property type="entry name" value="UDP-galactose 4-epimerase, domain 1"/>
    <property type="match status" value="1"/>
</dbReference>